<dbReference type="AlphaFoldDB" id="A0A3G3IJM6"/>
<dbReference type="RefSeq" id="WP_015505473.1">
    <property type="nucleotide sequence ID" value="NZ_CAYASN010000027.1"/>
</dbReference>
<organism evidence="1 2">
    <name type="scientific">Methanomethylophilus alvi</name>
    <dbReference type="NCBI Taxonomy" id="1291540"/>
    <lineage>
        <taxon>Archaea</taxon>
        <taxon>Methanobacteriati</taxon>
        <taxon>Thermoplasmatota</taxon>
        <taxon>Thermoplasmata</taxon>
        <taxon>Methanomassiliicoccales</taxon>
        <taxon>Methanomethylophilaceae</taxon>
        <taxon>Methanomethylophilus</taxon>
    </lineage>
</organism>
<dbReference type="OMA" id="EWVRCEY"/>
<dbReference type="GeneID" id="41322359"/>
<protein>
    <submittedName>
        <fullName evidence="1">Uncharacterized protein</fullName>
    </submittedName>
</protein>
<proteinExistence type="predicted"/>
<name>A0A3G3IJM6_9ARCH</name>
<gene>
    <name evidence="1" type="ORF">BKD89_07810</name>
</gene>
<dbReference type="EMBL" id="CP017686">
    <property type="protein sequence ID" value="AYQ55692.1"/>
    <property type="molecule type" value="Genomic_DNA"/>
</dbReference>
<dbReference type="Proteomes" id="UP000273278">
    <property type="component" value="Chromosome"/>
</dbReference>
<sequence>MENMIALRCKYCGAPLDAKEVAGDSPYVTCSSCGTTQQRVDAQAYLDQLMGQVRSWINKAVPGGMVMAQSESVDSVARHSIFMNSVKPRVDVEFGEYKFALTSLLANPMLVMPFTVDTKIKAQHTPAQAFEFSEKMTGVSPLAVDVESKELVTSAKNISDAYALLINNTHLLREDKDGRYILMANNFNTAAEDFKGLKGYEPASLRFSGLSLACQGCEKLLNGDVASALLLFDQGKGKLAEAKTQLIGNMKVAIMGQPITTEIKQIEALEGTAKSVNSIGGDPLKALDSVRRIFSYQFPTGGNWGFMLNNKDRLTEIFSNMSEAVKAKEGGAINIASGDGDILVPFWHVDLKYSFQTGSLWKKKAVEVHEDALIPADFVIDEACLNNPRSAVTDIFSVRNKDGTFAGILGNETSISNGSGISKIVSSASPNSAGSRAVVVPLSTEREAERLAEQYVNAVASAESKLKLSNPDVDRLIYIPCRKDGNRITAPSSFGSLVPSRIGRTDLDNLVIL</sequence>
<evidence type="ECO:0000313" key="2">
    <source>
        <dbReference type="Proteomes" id="UP000273278"/>
    </source>
</evidence>
<reference evidence="1 2" key="1">
    <citation type="submission" date="2016-10" db="EMBL/GenBank/DDBJ databases">
        <title>Complete genome of the TMA-utilizing, human hosted archaeon Methanomethylophilus alvus Gen. nov, sp. nov., strain Mx-05, derived from a pure culture.</title>
        <authorList>
            <person name="Brugere J.-F."/>
            <person name="Ben Hania W."/>
            <person name="Chaudhary P.P."/>
            <person name="Gaci N."/>
            <person name="Borrel G."/>
            <person name="Cao Van Tuat L."/>
            <person name="Fardeau M.-L."/>
            <person name="Harris H.M.B."/>
            <person name="O'Toole P.W."/>
            <person name="Ollivier B."/>
        </authorList>
    </citation>
    <scope>NUCLEOTIDE SEQUENCE [LARGE SCALE GENOMIC DNA]</scope>
    <source>
        <strain evidence="1 2">Mx-05</strain>
    </source>
</reference>
<accession>A0A3G3IJM6</accession>
<evidence type="ECO:0000313" key="1">
    <source>
        <dbReference type="EMBL" id="AYQ55692.1"/>
    </source>
</evidence>